<comment type="similarity">
    <text evidence="2">Belongs to the DsbD family.</text>
</comment>
<keyword evidence="10" id="KW-1185">Reference proteome</keyword>
<evidence type="ECO:0000256" key="1">
    <source>
        <dbReference type="ARBA" id="ARBA00004141"/>
    </source>
</evidence>
<dbReference type="InterPro" id="IPR051790">
    <property type="entry name" value="Cytochrome_c-biogenesis_DsbD"/>
</dbReference>
<dbReference type="InterPro" id="IPR003834">
    <property type="entry name" value="Cyt_c_assmbl_TM_dom"/>
</dbReference>
<proteinExistence type="inferred from homology"/>
<keyword evidence="6 7" id="KW-0472">Membrane</keyword>
<dbReference type="RefSeq" id="WP_067552396.1">
    <property type="nucleotide sequence ID" value="NZ_LPXN01000027.1"/>
</dbReference>
<accession>A0A154WFU0</accession>
<keyword evidence="4" id="KW-0201">Cytochrome c-type biogenesis</keyword>
<evidence type="ECO:0000256" key="7">
    <source>
        <dbReference type="SAM" id="Phobius"/>
    </source>
</evidence>
<comment type="caution">
    <text evidence="9">The sequence shown here is derived from an EMBL/GenBank/DDBJ whole genome shotgun (WGS) entry which is preliminary data.</text>
</comment>
<comment type="subcellular location">
    <subcellularLocation>
        <location evidence="1">Membrane</location>
        <topology evidence="1">Multi-pass membrane protein</topology>
    </subcellularLocation>
</comment>
<feature type="transmembrane region" description="Helical" evidence="7">
    <location>
        <begin position="127"/>
        <end position="152"/>
    </location>
</feature>
<organism evidence="9 10">
    <name type="scientific">Oceanibaculum pacificum</name>
    <dbReference type="NCBI Taxonomy" id="580166"/>
    <lineage>
        <taxon>Bacteria</taxon>
        <taxon>Pseudomonadati</taxon>
        <taxon>Pseudomonadota</taxon>
        <taxon>Alphaproteobacteria</taxon>
        <taxon>Rhodospirillales</taxon>
        <taxon>Oceanibaculaceae</taxon>
        <taxon>Oceanibaculum</taxon>
    </lineage>
</organism>
<feature type="transmembrane region" description="Helical" evidence="7">
    <location>
        <begin position="12"/>
        <end position="34"/>
    </location>
</feature>
<sequence length="239" mass="25551">MELNLIGAASALFGGFASFLSPCVLPLVPGYIAYICATGNENGSPGSTPRRLWLGLWFVLGFSTVFVLLGAASNLLSDFLLQYRREASILGGVLMVCFGLLTLGAVTPSFLQRDWRWQGQLPGGNPLFAYCMGLAFAFGWTPCIGPILGAILTLTGSAGLDGTLLLAAYSLGLGMPFLLAAFSYDTLRSRMKRWRRFTPVVTIIGGTGMIGMGVLLLTGRLTDIALWLLETFPILARIG</sequence>
<evidence type="ECO:0000313" key="9">
    <source>
        <dbReference type="EMBL" id="KZD12393.1"/>
    </source>
</evidence>
<name>A0A154WFU0_9PROT</name>
<dbReference type="PANTHER" id="PTHR31272:SF4">
    <property type="entry name" value="CYTOCHROME C-TYPE BIOGENESIS PROTEIN HI_1454-RELATED"/>
    <property type="match status" value="1"/>
</dbReference>
<dbReference type="Proteomes" id="UP000076400">
    <property type="component" value="Unassembled WGS sequence"/>
</dbReference>
<keyword evidence="3 7" id="KW-0812">Transmembrane</keyword>
<dbReference type="Pfam" id="PF02683">
    <property type="entry name" value="DsbD_TM"/>
    <property type="match status" value="1"/>
</dbReference>
<keyword evidence="5 7" id="KW-1133">Transmembrane helix</keyword>
<dbReference type="OrthoDB" id="9803065at2"/>
<dbReference type="PANTHER" id="PTHR31272">
    <property type="entry name" value="CYTOCHROME C-TYPE BIOGENESIS PROTEIN HI_1454-RELATED"/>
    <property type="match status" value="1"/>
</dbReference>
<evidence type="ECO:0000256" key="3">
    <source>
        <dbReference type="ARBA" id="ARBA00022692"/>
    </source>
</evidence>
<evidence type="ECO:0000259" key="8">
    <source>
        <dbReference type="Pfam" id="PF02683"/>
    </source>
</evidence>
<evidence type="ECO:0000256" key="6">
    <source>
        <dbReference type="ARBA" id="ARBA00023136"/>
    </source>
</evidence>
<dbReference type="AlphaFoldDB" id="A0A154WFU0"/>
<dbReference type="STRING" id="580166.AUP43_16480"/>
<dbReference type="GO" id="GO:0016020">
    <property type="term" value="C:membrane"/>
    <property type="evidence" value="ECO:0007669"/>
    <property type="project" value="UniProtKB-SubCell"/>
</dbReference>
<evidence type="ECO:0000256" key="2">
    <source>
        <dbReference type="ARBA" id="ARBA00006143"/>
    </source>
</evidence>
<evidence type="ECO:0000313" key="10">
    <source>
        <dbReference type="Proteomes" id="UP000076400"/>
    </source>
</evidence>
<reference evidence="9 10" key="1">
    <citation type="submission" date="2015-12" db="EMBL/GenBank/DDBJ databases">
        <title>Genome sequence of Oceanibaculum pacificum MCCC 1A02656.</title>
        <authorList>
            <person name="Lu L."/>
            <person name="Lai Q."/>
            <person name="Shao Z."/>
            <person name="Qian P."/>
        </authorList>
    </citation>
    <scope>NUCLEOTIDE SEQUENCE [LARGE SCALE GENOMIC DNA]</scope>
    <source>
        <strain evidence="9 10">MCCC 1A02656</strain>
    </source>
</reference>
<feature type="transmembrane region" description="Helical" evidence="7">
    <location>
        <begin position="54"/>
        <end position="76"/>
    </location>
</feature>
<protein>
    <recommendedName>
        <fullName evidence="8">Cytochrome C biogenesis protein transmembrane domain-containing protein</fullName>
    </recommendedName>
</protein>
<feature type="transmembrane region" description="Helical" evidence="7">
    <location>
        <begin position="164"/>
        <end position="184"/>
    </location>
</feature>
<feature type="transmembrane region" description="Helical" evidence="7">
    <location>
        <begin position="88"/>
        <end position="107"/>
    </location>
</feature>
<feature type="transmembrane region" description="Helical" evidence="7">
    <location>
        <begin position="196"/>
        <end position="217"/>
    </location>
</feature>
<evidence type="ECO:0000256" key="4">
    <source>
        <dbReference type="ARBA" id="ARBA00022748"/>
    </source>
</evidence>
<feature type="domain" description="Cytochrome C biogenesis protein transmembrane" evidence="8">
    <location>
        <begin position="11"/>
        <end position="216"/>
    </location>
</feature>
<dbReference type="GO" id="GO:0017004">
    <property type="term" value="P:cytochrome complex assembly"/>
    <property type="evidence" value="ECO:0007669"/>
    <property type="project" value="UniProtKB-KW"/>
</dbReference>
<gene>
    <name evidence="9" type="ORF">AUP43_16480</name>
</gene>
<evidence type="ECO:0000256" key="5">
    <source>
        <dbReference type="ARBA" id="ARBA00022989"/>
    </source>
</evidence>
<dbReference type="EMBL" id="LPXN01000027">
    <property type="protein sequence ID" value="KZD12393.1"/>
    <property type="molecule type" value="Genomic_DNA"/>
</dbReference>